<dbReference type="GO" id="GO:0016020">
    <property type="term" value="C:membrane"/>
    <property type="evidence" value="ECO:0007669"/>
    <property type="project" value="UniProtKB-SubCell"/>
</dbReference>
<feature type="transmembrane region" description="Helical" evidence="5">
    <location>
        <begin position="422"/>
        <end position="439"/>
    </location>
</feature>
<feature type="transmembrane region" description="Helical" evidence="5">
    <location>
        <begin position="396"/>
        <end position="416"/>
    </location>
</feature>
<feature type="transmembrane region" description="Helical" evidence="5">
    <location>
        <begin position="137"/>
        <end position="156"/>
    </location>
</feature>
<feature type="transmembrane region" description="Helical" evidence="5">
    <location>
        <begin position="286"/>
        <end position="314"/>
    </location>
</feature>
<dbReference type="RefSeq" id="WP_246213718.1">
    <property type="nucleotide sequence ID" value="NZ_BAAAMZ010000030.1"/>
</dbReference>
<organism evidence="6 7">
    <name type="scientific">Kitasatospora viridis</name>
    <dbReference type="NCBI Taxonomy" id="281105"/>
    <lineage>
        <taxon>Bacteria</taxon>
        <taxon>Bacillati</taxon>
        <taxon>Actinomycetota</taxon>
        <taxon>Actinomycetes</taxon>
        <taxon>Kitasatosporales</taxon>
        <taxon>Streptomycetaceae</taxon>
        <taxon>Kitasatospora</taxon>
    </lineage>
</organism>
<feature type="transmembrane region" description="Helical" evidence="5">
    <location>
        <begin position="335"/>
        <end position="354"/>
    </location>
</feature>
<dbReference type="Gene3D" id="1.20.1740.10">
    <property type="entry name" value="Amino acid/polyamine transporter I"/>
    <property type="match status" value="1"/>
</dbReference>
<dbReference type="EMBL" id="VIWT01000001">
    <property type="protein sequence ID" value="TWG01345.1"/>
    <property type="molecule type" value="Genomic_DNA"/>
</dbReference>
<evidence type="ECO:0000256" key="2">
    <source>
        <dbReference type="ARBA" id="ARBA00022692"/>
    </source>
</evidence>
<dbReference type="PANTHER" id="PTHR47704">
    <property type="entry name" value="POTASSIUM TRANSPORTER KIMA"/>
    <property type="match status" value="1"/>
</dbReference>
<comment type="caution">
    <text evidence="6">The sequence shown here is derived from an EMBL/GenBank/DDBJ whole genome shotgun (WGS) entry which is preliminary data.</text>
</comment>
<reference evidence="6 7" key="1">
    <citation type="submission" date="2019-06" db="EMBL/GenBank/DDBJ databases">
        <title>Sequencing the genomes of 1000 actinobacteria strains.</title>
        <authorList>
            <person name="Klenk H.-P."/>
        </authorList>
    </citation>
    <scope>NUCLEOTIDE SEQUENCE [LARGE SCALE GENOMIC DNA]</scope>
    <source>
        <strain evidence="6 7">DSM 44826</strain>
    </source>
</reference>
<keyword evidence="3 5" id="KW-1133">Transmembrane helix</keyword>
<comment type="subcellular location">
    <subcellularLocation>
        <location evidence="1">Membrane</location>
        <topology evidence="1">Multi-pass membrane protein</topology>
    </subcellularLocation>
</comment>
<sequence length="600" mass="63817">MEATEPAVGGERERDRLTVPQGLAALSLDALASVAYGPEAIVLVLAAAGATGLDYTLPVTLAIVVLLAALTFSYRQVIAAFPNGGGAYAVAGRHLGRRVSLVAAASLIIDYVLNVAVSVSAGVAALTSAFPSLYGDRVVICVAVLVLITGFNLYGVAESAKALILPTVVFVVAVFAVIVVGLLRSHPLTAPTRPGPATEAVGLLLLLKAFASGCAALTGVEAIANAVPTFRTPRVLRAQRTEIALGALLGAMLIGLSLLIRRFHVAPDPTKTVLAQLTDASLGHNLAFYVVQFATVALLALAANTSFGGMPVLTSLLARDHHLPHVFALRADRQVYRHGVAVLAVAALVLLVGAQGNTQALVPVFAIGVFIGFTISQVGMVRHWRIERGPGWRWRALLNGVGAVLTAAATVIELIAKFGEGGWLVFLAVAVLVLLFESVHRSYRRIGLALRVDEVPGPPQPRRSLVVVPVGAVNLLTREALSAALSMGDEVRAVTVVYADDETAAERMRAQWAAWHPQVPLVPLPSRTRSLTRPIVDYLRRVAAEESDHERLVVLIPETHLPHPWQRLLQNQRGAVLDLAVRRYTDAVICRLRFRLEIPG</sequence>
<keyword evidence="4 5" id="KW-0472">Membrane</keyword>
<dbReference type="InterPro" id="IPR053153">
    <property type="entry name" value="APC_K+_Transporter"/>
</dbReference>
<dbReference type="Pfam" id="PF13520">
    <property type="entry name" value="AA_permease_2"/>
    <property type="match status" value="1"/>
</dbReference>
<dbReference type="InterPro" id="IPR002293">
    <property type="entry name" value="AA/rel_permease1"/>
</dbReference>
<evidence type="ECO:0000313" key="6">
    <source>
        <dbReference type="EMBL" id="TWG01345.1"/>
    </source>
</evidence>
<feature type="transmembrane region" description="Helical" evidence="5">
    <location>
        <begin position="243"/>
        <end position="260"/>
    </location>
</feature>
<protein>
    <submittedName>
        <fullName evidence="6">Amino acid transporter</fullName>
    </submittedName>
</protein>
<feature type="transmembrane region" description="Helical" evidence="5">
    <location>
        <begin position="203"/>
        <end position="223"/>
    </location>
</feature>
<feature type="transmembrane region" description="Helical" evidence="5">
    <location>
        <begin position="360"/>
        <end position="384"/>
    </location>
</feature>
<dbReference type="AlphaFoldDB" id="A0A561UPR0"/>
<keyword evidence="7" id="KW-1185">Reference proteome</keyword>
<name>A0A561UPR0_9ACTN</name>
<gene>
    <name evidence="6" type="ORF">FHX73_115237</name>
</gene>
<feature type="transmembrane region" description="Helical" evidence="5">
    <location>
        <begin position="101"/>
        <end position="125"/>
    </location>
</feature>
<evidence type="ECO:0000256" key="1">
    <source>
        <dbReference type="ARBA" id="ARBA00004141"/>
    </source>
</evidence>
<accession>A0A561UPR0</accession>
<evidence type="ECO:0000256" key="4">
    <source>
        <dbReference type="ARBA" id="ARBA00023136"/>
    </source>
</evidence>
<dbReference type="Proteomes" id="UP000317940">
    <property type="component" value="Unassembled WGS sequence"/>
</dbReference>
<dbReference type="GO" id="GO:0022857">
    <property type="term" value="F:transmembrane transporter activity"/>
    <property type="evidence" value="ECO:0007669"/>
    <property type="project" value="InterPro"/>
</dbReference>
<keyword evidence="2 5" id="KW-0812">Transmembrane</keyword>
<feature type="transmembrane region" description="Helical" evidence="5">
    <location>
        <begin position="163"/>
        <end position="183"/>
    </location>
</feature>
<dbReference type="PANTHER" id="PTHR47704:SF1">
    <property type="entry name" value="POTASSIUM TRANSPORTER KIMA"/>
    <property type="match status" value="1"/>
</dbReference>
<proteinExistence type="predicted"/>
<evidence type="ECO:0000256" key="5">
    <source>
        <dbReference type="SAM" id="Phobius"/>
    </source>
</evidence>
<evidence type="ECO:0000256" key="3">
    <source>
        <dbReference type="ARBA" id="ARBA00022989"/>
    </source>
</evidence>
<feature type="transmembrane region" description="Helical" evidence="5">
    <location>
        <begin position="55"/>
        <end position="74"/>
    </location>
</feature>
<evidence type="ECO:0000313" key="7">
    <source>
        <dbReference type="Proteomes" id="UP000317940"/>
    </source>
</evidence>